<dbReference type="GO" id="GO:0016787">
    <property type="term" value="F:hydrolase activity"/>
    <property type="evidence" value="ECO:0007669"/>
    <property type="project" value="UniProtKB-KW"/>
</dbReference>
<dbReference type="PANTHER" id="PTHR18934:SF85">
    <property type="entry name" value="ATP-DEPENDENT RNA HELICASE DHX8"/>
    <property type="match status" value="1"/>
</dbReference>
<evidence type="ECO:0000313" key="13">
    <source>
        <dbReference type="EMBL" id="SVP89846.1"/>
    </source>
</evidence>
<dbReference type="PANTHER" id="PTHR18934">
    <property type="entry name" value="ATP-DEPENDENT RNA HELICASE"/>
    <property type="match status" value="1"/>
</dbReference>
<dbReference type="GO" id="GO:0006397">
    <property type="term" value="P:mRNA processing"/>
    <property type="evidence" value="ECO:0007669"/>
    <property type="project" value="UniProtKB-KW"/>
</dbReference>
<dbReference type="SUPFAM" id="SSF52540">
    <property type="entry name" value="P-loop containing nucleoside triphosphate hydrolases"/>
    <property type="match status" value="1"/>
</dbReference>
<dbReference type="InterPro" id="IPR007502">
    <property type="entry name" value="Helicase-assoc_dom"/>
</dbReference>
<evidence type="ECO:0000259" key="10">
    <source>
        <dbReference type="PROSITE" id="PS51192"/>
    </source>
</evidence>
<feature type="domain" description="Helicase C-terminal" evidence="11">
    <location>
        <begin position="646"/>
        <end position="834"/>
    </location>
</feature>
<dbReference type="EC" id="3.6.4.13" evidence="1"/>
<dbReference type="CDD" id="cd18791">
    <property type="entry name" value="SF2_C_RHA"/>
    <property type="match status" value="1"/>
</dbReference>
<keyword evidence="5 12" id="KW-0347">Helicase</keyword>
<evidence type="ECO:0000256" key="7">
    <source>
        <dbReference type="ARBA" id="ARBA00023187"/>
    </source>
</evidence>
<organism evidence="12">
    <name type="scientific">Theileria annulata</name>
    <dbReference type="NCBI Taxonomy" id="5874"/>
    <lineage>
        <taxon>Eukaryota</taxon>
        <taxon>Sar</taxon>
        <taxon>Alveolata</taxon>
        <taxon>Apicomplexa</taxon>
        <taxon>Aconoidasida</taxon>
        <taxon>Piroplasmida</taxon>
        <taxon>Theileriidae</taxon>
        <taxon>Theileria</taxon>
    </lineage>
</organism>
<feature type="compositionally biased region" description="Low complexity" evidence="9">
    <location>
        <begin position="329"/>
        <end position="353"/>
    </location>
</feature>
<evidence type="ECO:0000259" key="11">
    <source>
        <dbReference type="PROSITE" id="PS51194"/>
    </source>
</evidence>
<dbReference type="SMART" id="SM00847">
    <property type="entry name" value="HA2"/>
    <property type="match status" value="1"/>
</dbReference>
<name>A0A3B0MGN5_THEAN</name>
<accession>A0A3B0MGN5</accession>
<dbReference type="SMART" id="SM00487">
    <property type="entry name" value="DEXDc"/>
    <property type="match status" value="1"/>
</dbReference>
<dbReference type="VEuPathDB" id="PiroplasmaDB:TA20340"/>
<dbReference type="InterPro" id="IPR001650">
    <property type="entry name" value="Helicase_C-like"/>
</dbReference>
<feature type="region of interest" description="Disordered" evidence="9">
    <location>
        <begin position="133"/>
        <end position="167"/>
    </location>
</feature>
<dbReference type="InterPro" id="IPR014001">
    <property type="entry name" value="Helicase_ATP-bd"/>
</dbReference>
<feature type="region of interest" description="Disordered" evidence="9">
    <location>
        <begin position="327"/>
        <end position="353"/>
    </location>
</feature>
<keyword evidence="2" id="KW-0507">mRNA processing</keyword>
<feature type="region of interest" description="Disordered" evidence="9">
    <location>
        <begin position="426"/>
        <end position="489"/>
    </location>
</feature>
<dbReference type="GO" id="GO:0003723">
    <property type="term" value="F:RNA binding"/>
    <property type="evidence" value="ECO:0007669"/>
    <property type="project" value="TreeGrafter"/>
</dbReference>
<dbReference type="Gene3D" id="1.20.120.1080">
    <property type="match status" value="1"/>
</dbReference>
<sequence>MDGIEELQSLSVISKVNEMLKNYLEIDQSELAEFIIYLAKKSKDLDEFNQLLNENDANMSFDFINQLYRIIITLDPPKQMDEWDNIIKSNNDETNFPALSLKNNPNRKELLLPSPTVELSEWAKELINKENPNIKLQNYKSNKDRDNRDRDKHKHRDRRSLSRDHDRDRYRERDIDRDRYRERGRGRDRDRHRRSRSKDRYRERDSSRDLESDTVMEELEEEIDILNNKKRYINDIERWENQQLLKSGILTNEEKFKLKSELELQEEIQPEVTINLNPPNFLKGQTIRSGIVLSPIKLVAKPEGSLQRTITTSLQIQNELKSIHHTHNTTHSTHSNTHSSTHSTNTTHTTASTKRVYKNILEERKNLPIYKLREEIINEIINNQILIVIGETGSGKTTQIPQYLYESKFHYYNHFLSLISPVTVTGPSDSNGPGSKGISSTEDTSTTGPSTVTEGKGANSMPMECNTTNNTKDIEDIKGTNSKGPLGTVTKETPIEGCRVLDTVTEKKMIGITQPRRISCINIAKRVSDEMYCIIGNEVGYCIRFSDVTSDKTIIKYMTDGMLLREILHDPLLNNYITIMLDEAHERTIATDVLFSLLKETCMKRKDFRLIVTSATLESEKFSKYFFNSKIFKIPGRSFPVEIFHSKEQEFDYLETSLITILNIHLNEKPGDILLFLTGEEDIETGIKILEERLNKLKNMNIPKLLLFPVYSALPQDQQQQIFQPAPPGTRKCILATNIAEASITIDGILYVIDPGLCKIKSYNPKTGMESLIITPISQANARQRAGRAGRTAPGKCFRLYTEKTFHEEMLPTPIPEIQRVNLTNVVIILKSMGINDFLHFDFMDKPCNEMLIDALDILYHLGALDDEGLLTHLGRKMAQFPIDPTLSKILLYSIEMDCYNEIITIISMLSVQNIFYRPSDKREKADQSRRKFFQSEGDHLTYLYIYNQWSNNQFSNYYCYNNFLQYRALIKVQDIKKQLISIIDKYKFMKKKMKIDNLNKTERIQKCICSGFFHHSAKRDEDSYRTLLDEQKVYIHPSSSLFQRNPEYVLYHELILTSKEYMRDLTIIKSKWLLELAPTMFISNNNTFKHSNVKIKPLYNKFEKDQDYWRLSKRKL</sequence>
<dbReference type="GO" id="GO:0005524">
    <property type="term" value="F:ATP binding"/>
    <property type="evidence" value="ECO:0007669"/>
    <property type="project" value="UniProtKB-KW"/>
</dbReference>
<feature type="compositionally biased region" description="Polar residues" evidence="9">
    <location>
        <begin position="426"/>
        <end position="453"/>
    </location>
</feature>
<reference evidence="12" key="1">
    <citation type="submission" date="2018-07" db="EMBL/GenBank/DDBJ databases">
        <authorList>
            <person name="Quirk P.G."/>
            <person name="Krulwich T.A."/>
        </authorList>
    </citation>
    <scope>NUCLEOTIDE SEQUENCE</scope>
    <source>
        <strain evidence="12">Anand</strain>
    </source>
</reference>
<dbReference type="FunFam" id="1.20.120.1080:FF:000001">
    <property type="entry name" value="Pre-mRNA-splicing factor ATP-dependent RNA helicase"/>
    <property type="match status" value="1"/>
</dbReference>
<dbReference type="CDD" id="cd21690">
    <property type="entry name" value="GH2_like"/>
    <property type="match status" value="1"/>
</dbReference>
<dbReference type="SMART" id="SM00490">
    <property type="entry name" value="HELICc"/>
    <property type="match status" value="1"/>
</dbReference>
<feature type="compositionally biased region" description="Basic and acidic residues" evidence="9">
    <location>
        <begin position="198"/>
        <end position="211"/>
    </location>
</feature>
<evidence type="ECO:0000256" key="6">
    <source>
        <dbReference type="ARBA" id="ARBA00022840"/>
    </source>
</evidence>
<dbReference type="FunFam" id="3.40.50.300:FF:000007">
    <property type="entry name" value="Pre-mRNA-splicing factor ATP-dependent RNA helicase"/>
    <property type="match status" value="1"/>
</dbReference>
<dbReference type="InterPro" id="IPR027417">
    <property type="entry name" value="P-loop_NTPase"/>
</dbReference>
<evidence type="ECO:0000256" key="1">
    <source>
        <dbReference type="ARBA" id="ARBA00012552"/>
    </source>
</evidence>
<evidence type="ECO:0000256" key="8">
    <source>
        <dbReference type="ARBA" id="ARBA00047984"/>
    </source>
</evidence>
<keyword evidence="3" id="KW-0547">Nucleotide-binding</keyword>
<dbReference type="InterPro" id="IPR011709">
    <property type="entry name" value="DEAD-box_helicase_OB_fold"/>
</dbReference>
<dbReference type="AlphaFoldDB" id="A0A3B0MGN5"/>
<evidence type="ECO:0000256" key="4">
    <source>
        <dbReference type="ARBA" id="ARBA00022801"/>
    </source>
</evidence>
<dbReference type="Pfam" id="PF00271">
    <property type="entry name" value="Helicase_C"/>
    <property type="match status" value="1"/>
</dbReference>
<evidence type="ECO:0000256" key="9">
    <source>
        <dbReference type="SAM" id="MobiDB-lite"/>
    </source>
</evidence>
<dbReference type="EMBL" id="UIVS01000001">
    <property type="protein sequence ID" value="SVP89846.1"/>
    <property type="molecule type" value="Genomic_DNA"/>
</dbReference>
<evidence type="ECO:0000313" key="12">
    <source>
        <dbReference type="EMBL" id="SVP88694.1"/>
    </source>
</evidence>
<dbReference type="Pfam" id="PF04408">
    <property type="entry name" value="WHD_HA2"/>
    <property type="match status" value="1"/>
</dbReference>
<protein>
    <recommendedName>
        <fullName evidence="1">RNA helicase</fullName>
        <ecNumber evidence="1">3.6.4.13</ecNumber>
    </recommendedName>
</protein>
<dbReference type="InterPro" id="IPR049588">
    <property type="entry name" value="DHX8_GH2-like"/>
</dbReference>
<keyword evidence="7" id="KW-0508">mRNA splicing</keyword>
<proteinExistence type="predicted"/>
<dbReference type="InterPro" id="IPR048333">
    <property type="entry name" value="HA2_WH"/>
</dbReference>
<dbReference type="GO" id="GO:0008380">
    <property type="term" value="P:RNA splicing"/>
    <property type="evidence" value="ECO:0007669"/>
    <property type="project" value="UniProtKB-KW"/>
</dbReference>
<dbReference type="GO" id="GO:0003724">
    <property type="term" value="F:RNA helicase activity"/>
    <property type="evidence" value="ECO:0007669"/>
    <property type="project" value="UniProtKB-EC"/>
</dbReference>
<keyword evidence="4" id="KW-0378">Hydrolase</keyword>
<gene>
    <name evidence="12" type="ORF">TAT_000055000</name>
    <name evidence="13" type="ORF">TAV_000054700</name>
</gene>
<dbReference type="PROSITE" id="PS51194">
    <property type="entry name" value="HELICASE_CTER"/>
    <property type="match status" value="1"/>
</dbReference>
<evidence type="ECO:0000256" key="5">
    <source>
        <dbReference type="ARBA" id="ARBA00022806"/>
    </source>
</evidence>
<dbReference type="EMBL" id="UIVT01000001">
    <property type="protein sequence ID" value="SVP88694.1"/>
    <property type="molecule type" value="Genomic_DNA"/>
</dbReference>
<evidence type="ECO:0000256" key="2">
    <source>
        <dbReference type="ARBA" id="ARBA00022664"/>
    </source>
</evidence>
<feature type="region of interest" description="Disordered" evidence="9">
    <location>
        <begin position="183"/>
        <end position="213"/>
    </location>
</feature>
<evidence type="ECO:0000256" key="3">
    <source>
        <dbReference type="ARBA" id="ARBA00022741"/>
    </source>
</evidence>
<dbReference type="Gene3D" id="3.40.50.300">
    <property type="entry name" value="P-loop containing nucleotide triphosphate hydrolases"/>
    <property type="match status" value="2"/>
</dbReference>
<keyword evidence="6" id="KW-0067">ATP-binding</keyword>
<dbReference type="Pfam" id="PF21010">
    <property type="entry name" value="HA2_C"/>
    <property type="match status" value="1"/>
</dbReference>
<dbReference type="Pfam" id="PF07717">
    <property type="entry name" value="OB_NTP_bind"/>
    <property type="match status" value="1"/>
</dbReference>
<comment type="catalytic activity">
    <reaction evidence="8">
        <text>ATP + H2O = ADP + phosphate + H(+)</text>
        <dbReference type="Rhea" id="RHEA:13065"/>
        <dbReference type="ChEBI" id="CHEBI:15377"/>
        <dbReference type="ChEBI" id="CHEBI:15378"/>
        <dbReference type="ChEBI" id="CHEBI:30616"/>
        <dbReference type="ChEBI" id="CHEBI:43474"/>
        <dbReference type="ChEBI" id="CHEBI:456216"/>
        <dbReference type="EC" id="3.6.4.13"/>
    </reaction>
</comment>
<feature type="domain" description="Helicase ATP-binding" evidence="10">
    <location>
        <begin position="377"/>
        <end position="635"/>
    </location>
</feature>
<feature type="compositionally biased region" description="Basic and acidic residues" evidence="9">
    <location>
        <begin position="141"/>
        <end position="150"/>
    </location>
</feature>
<dbReference type="PROSITE" id="PS51192">
    <property type="entry name" value="HELICASE_ATP_BIND_1"/>
    <property type="match status" value="1"/>
</dbReference>